<dbReference type="PANTHER" id="PTHR46825:SF9">
    <property type="entry name" value="BETA-LACTAMASE-RELATED DOMAIN-CONTAINING PROTEIN"/>
    <property type="match status" value="1"/>
</dbReference>
<protein>
    <submittedName>
        <fullName evidence="2">Beta-lactamase family protein</fullName>
    </submittedName>
</protein>
<dbReference type="Proteomes" id="UP000315759">
    <property type="component" value="Unassembled WGS sequence"/>
</dbReference>
<dbReference type="InterPro" id="IPR012338">
    <property type="entry name" value="Beta-lactam/transpept-like"/>
</dbReference>
<feature type="domain" description="Beta-lactamase-related" evidence="1">
    <location>
        <begin position="54"/>
        <end position="323"/>
    </location>
</feature>
<organism evidence="2 3">
    <name type="scientific">Mycolicibacterium hodleri</name>
    <dbReference type="NCBI Taxonomy" id="49897"/>
    <lineage>
        <taxon>Bacteria</taxon>
        <taxon>Bacillati</taxon>
        <taxon>Actinomycetota</taxon>
        <taxon>Actinomycetes</taxon>
        <taxon>Mycobacteriales</taxon>
        <taxon>Mycobacteriaceae</taxon>
        <taxon>Mycolicibacterium</taxon>
    </lineage>
</organism>
<evidence type="ECO:0000259" key="1">
    <source>
        <dbReference type="Pfam" id="PF00144"/>
    </source>
</evidence>
<sequence>MSAGSSRPPGLGPATGDLDLIARVEPLLRDAGLADRVSVVHIQDHVPACAHFGARSDTVYEIGSVTKTMTSLLFADAVESGELRADTALGSLLDVHGPVAGVTLEELASHRSGLPRLSGRRRDQVKVLSAVLRHRNPYTADVETLLAQADAAKIVGRNSFSYSNLGTALLGQAIAAHAGLWYPELLGRRLFGRLGMTRSSAPLSADDLPPNAPTGWSAAGKHQQAWTINAYAPAGGVRSTPDDMARYARALLDGGAPGLSALEPRWDAGDGHRVGYAWFTDHVGSEHITWHNGATGGFSSILALHRSRAAAVVILANTVATLDEIAIRVLAEAD</sequence>
<keyword evidence="3" id="KW-1185">Reference proteome</keyword>
<dbReference type="Gene3D" id="3.40.710.10">
    <property type="entry name" value="DD-peptidase/beta-lactamase superfamily"/>
    <property type="match status" value="1"/>
</dbReference>
<dbReference type="InterPro" id="IPR001466">
    <property type="entry name" value="Beta-lactam-related"/>
</dbReference>
<proteinExistence type="predicted"/>
<dbReference type="InterPro" id="IPR050491">
    <property type="entry name" value="AmpC-like"/>
</dbReference>
<reference evidence="2 3" key="1">
    <citation type="submission" date="2018-10" db="EMBL/GenBank/DDBJ databases">
        <title>Draft genome of Mycobacterium hodleri strain B.</title>
        <authorList>
            <person name="Amande T.J."/>
            <person name="Mcgenity T.J."/>
        </authorList>
    </citation>
    <scope>NUCLEOTIDE SEQUENCE [LARGE SCALE GENOMIC DNA]</scope>
    <source>
        <strain evidence="2 3">B</strain>
    </source>
</reference>
<evidence type="ECO:0000313" key="3">
    <source>
        <dbReference type="Proteomes" id="UP000315759"/>
    </source>
</evidence>
<dbReference type="RefSeq" id="WP_142555814.1">
    <property type="nucleotide sequence ID" value="NZ_VIFX01000066.1"/>
</dbReference>
<evidence type="ECO:0000313" key="2">
    <source>
        <dbReference type="EMBL" id="TQR82615.1"/>
    </source>
</evidence>
<comment type="caution">
    <text evidence="2">The sequence shown here is derived from an EMBL/GenBank/DDBJ whole genome shotgun (WGS) entry which is preliminary data.</text>
</comment>
<dbReference type="Pfam" id="PF00144">
    <property type="entry name" value="Beta-lactamase"/>
    <property type="match status" value="1"/>
</dbReference>
<dbReference type="EMBL" id="VIFX01000066">
    <property type="protein sequence ID" value="TQR82615.1"/>
    <property type="molecule type" value="Genomic_DNA"/>
</dbReference>
<dbReference type="SUPFAM" id="SSF56601">
    <property type="entry name" value="beta-lactamase/transpeptidase-like"/>
    <property type="match status" value="1"/>
</dbReference>
<gene>
    <name evidence="2" type="ORF">D8S82_31240</name>
</gene>
<name>A0A544VRK1_9MYCO</name>
<dbReference type="AlphaFoldDB" id="A0A544VRK1"/>
<dbReference type="PANTHER" id="PTHR46825">
    <property type="entry name" value="D-ALANYL-D-ALANINE-CARBOXYPEPTIDASE/ENDOPEPTIDASE AMPH"/>
    <property type="match status" value="1"/>
</dbReference>
<accession>A0A544VRK1</accession>